<feature type="compositionally biased region" description="Polar residues" evidence="1">
    <location>
        <begin position="713"/>
        <end position="729"/>
    </location>
</feature>
<dbReference type="OrthoDB" id="73788at2759"/>
<gene>
    <name evidence="2" type="ORF">BCR34DRAFT_589918</name>
</gene>
<feature type="compositionally biased region" description="Basic and acidic residues" evidence="1">
    <location>
        <begin position="379"/>
        <end position="390"/>
    </location>
</feature>
<sequence>MPARTRTSNQDTDFKVYYSRKVPKQRQKSFPHRSKKVRSKPGNANKKDGKEYKQLTFKPEALRRRSTVGDSEDEGEGEGEELEGLELESLVEQEKLRKPRATVKKGKKRGSDVMEEYDQEDEEPITPAPKRRRKAAAVVKEREPASPVKIESDTGTENEFEAASSQSEQEEDEDKSFRRRRQSTMTQLVSGRRPRRGDKEPTFRPVKRSNSGVGKGKTEKTQSQRTLTQMVPGLIPLGSDLEDDDDDDDDDEDMEEGGVEVPSEETVPGVSRLDGAEDEAAIDSHSGSHGIFPLEDDEEEDEYQPTQFVPAPAKRKRESRRAPARDDEPTATPPKKAAGPQPKKSRFSLLSTPQRRRVTEIASSQSPPDTPLSTQSSPDKTRRSPLKERSTNNLQDTPSKRKQVTFEVPGKGSKLIIPAKRRFTNGFVPDSDEESDDLDSENEEVLEGPSIGAGTQALIHGIDHPIQSRSVGAETQAILMQIDQACAIAEEDAAWDGRYPSEELGDENRTARIDDISQELGERRVTPNAEPEVDSRNYSVSSHSPLHVKEEPADEADVIEGVDNGDSAETSLSQKTKQSSSEPGLPQNSTNGKYNHTSKHQEEEPHRSPHQTHATPNLHDEYDGDDLPSTPMVIDSDSEASDVEEEPSTTPLQQPRLTQYFNTSTDLDGLPIQVPRSPSPEKPETQGSHSSKAEQQLHSEWKSYSQYRPKGPPSSSMKVVQDGFSYQTTPFPPPTQKSRNMPASMALSQATTVDGTQMTPKKKTQTLSTVTPRKTILHSQPIASNPTPMRTPSKLHSSQPFVSPQRPPPLVIPSSFPSPGKAGAADWSSPVLPRETVGMSSQWADSVENFSIPAPPPMLYEDDDEDDEGL</sequence>
<dbReference type="EMBL" id="MCFA01000099">
    <property type="protein sequence ID" value="ORY08524.1"/>
    <property type="molecule type" value="Genomic_DNA"/>
</dbReference>
<feature type="compositionally biased region" description="Low complexity" evidence="1">
    <location>
        <begin position="333"/>
        <end position="342"/>
    </location>
</feature>
<proteinExistence type="predicted"/>
<feature type="compositionally biased region" description="Acidic residues" evidence="1">
    <location>
        <begin position="636"/>
        <end position="647"/>
    </location>
</feature>
<feature type="region of interest" description="Disordered" evidence="1">
    <location>
        <begin position="492"/>
        <end position="870"/>
    </location>
</feature>
<evidence type="ECO:0000313" key="2">
    <source>
        <dbReference type="EMBL" id="ORY08524.1"/>
    </source>
</evidence>
<organism evidence="2 3">
    <name type="scientific">Clohesyomyces aquaticus</name>
    <dbReference type="NCBI Taxonomy" id="1231657"/>
    <lineage>
        <taxon>Eukaryota</taxon>
        <taxon>Fungi</taxon>
        <taxon>Dikarya</taxon>
        <taxon>Ascomycota</taxon>
        <taxon>Pezizomycotina</taxon>
        <taxon>Dothideomycetes</taxon>
        <taxon>Pleosporomycetidae</taxon>
        <taxon>Pleosporales</taxon>
        <taxon>Lindgomycetaceae</taxon>
        <taxon>Clohesyomyces</taxon>
    </lineage>
</organism>
<accession>A0A1Y1ZEC1</accession>
<keyword evidence="3" id="KW-1185">Reference proteome</keyword>
<feature type="compositionally biased region" description="Acidic residues" evidence="1">
    <location>
        <begin position="240"/>
        <end position="258"/>
    </location>
</feature>
<feature type="compositionally biased region" description="Acidic residues" evidence="1">
    <location>
        <begin position="70"/>
        <end position="91"/>
    </location>
</feature>
<feature type="compositionally biased region" description="Basic residues" evidence="1">
    <location>
        <begin position="97"/>
        <end position="108"/>
    </location>
</feature>
<feature type="compositionally biased region" description="Low complexity" evidence="1">
    <location>
        <begin position="569"/>
        <end position="582"/>
    </location>
</feature>
<reference evidence="2 3" key="1">
    <citation type="submission" date="2016-07" db="EMBL/GenBank/DDBJ databases">
        <title>Pervasive Adenine N6-methylation of Active Genes in Fungi.</title>
        <authorList>
            <consortium name="DOE Joint Genome Institute"/>
            <person name="Mondo S.J."/>
            <person name="Dannebaum R.O."/>
            <person name="Kuo R.C."/>
            <person name="Labutti K."/>
            <person name="Haridas S."/>
            <person name="Kuo A."/>
            <person name="Salamov A."/>
            <person name="Ahrendt S.R."/>
            <person name="Lipzen A."/>
            <person name="Sullivan W."/>
            <person name="Andreopoulos W.B."/>
            <person name="Clum A."/>
            <person name="Lindquist E."/>
            <person name="Daum C."/>
            <person name="Ramamoorthy G.K."/>
            <person name="Gryganskyi A."/>
            <person name="Culley D."/>
            <person name="Magnuson J.K."/>
            <person name="James T.Y."/>
            <person name="O'Malley M.A."/>
            <person name="Stajich J.E."/>
            <person name="Spatafora J.W."/>
            <person name="Visel A."/>
            <person name="Grigoriev I.V."/>
        </authorList>
    </citation>
    <scope>NUCLEOTIDE SEQUENCE [LARGE SCALE GENOMIC DNA]</scope>
    <source>
        <strain evidence="2 3">CBS 115471</strain>
    </source>
</reference>
<dbReference type="AlphaFoldDB" id="A0A1Y1ZEC1"/>
<feature type="compositionally biased region" description="Basic and acidic residues" evidence="1">
    <location>
        <begin position="691"/>
        <end position="701"/>
    </location>
</feature>
<feature type="compositionally biased region" description="Basic and acidic residues" evidence="1">
    <location>
        <begin position="506"/>
        <end position="525"/>
    </location>
</feature>
<name>A0A1Y1ZEC1_9PLEO</name>
<feature type="compositionally biased region" description="Acidic residues" evidence="1">
    <location>
        <begin position="430"/>
        <end position="446"/>
    </location>
</feature>
<feature type="compositionally biased region" description="Acidic residues" evidence="1">
    <location>
        <begin position="113"/>
        <end position="124"/>
    </location>
</feature>
<protein>
    <submittedName>
        <fullName evidence="2">Uncharacterized protein</fullName>
    </submittedName>
</protein>
<evidence type="ECO:0000256" key="1">
    <source>
        <dbReference type="SAM" id="MobiDB-lite"/>
    </source>
</evidence>
<feature type="compositionally biased region" description="Basic residues" evidence="1">
    <location>
        <begin position="21"/>
        <end position="39"/>
    </location>
</feature>
<feature type="compositionally biased region" description="Acidic residues" evidence="1">
    <location>
        <begin position="860"/>
        <end position="870"/>
    </location>
</feature>
<feature type="compositionally biased region" description="Polar residues" evidence="1">
    <location>
        <begin position="649"/>
        <end position="666"/>
    </location>
</feature>
<feature type="compositionally biased region" description="Polar residues" evidence="1">
    <location>
        <begin position="586"/>
        <end position="595"/>
    </location>
</feature>
<comment type="caution">
    <text evidence="2">The sequence shown here is derived from an EMBL/GenBank/DDBJ whole genome shotgun (WGS) entry which is preliminary data.</text>
</comment>
<feature type="compositionally biased region" description="Acidic residues" evidence="1">
    <location>
        <begin position="294"/>
        <end position="303"/>
    </location>
</feature>
<feature type="compositionally biased region" description="Polar residues" evidence="1">
    <location>
        <begin position="361"/>
        <end position="378"/>
    </location>
</feature>
<evidence type="ECO:0000313" key="3">
    <source>
        <dbReference type="Proteomes" id="UP000193144"/>
    </source>
</evidence>
<feature type="region of interest" description="Disordered" evidence="1">
    <location>
        <begin position="1"/>
        <end position="447"/>
    </location>
</feature>
<feature type="compositionally biased region" description="Polar residues" evidence="1">
    <location>
        <begin position="1"/>
        <end position="11"/>
    </location>
</feature>
<feature type="compositionally biased region" description="Polar residues" evidence="1">
    <location>
        <begin position="736"/>
        <end position="802"/>
    </location>
</feature>
<dbReference type="Proteomes" id="UP000193144">
    <property type="component" value="Unassembled WGS sequence"/>
</dbReference>